<keyword evidence="2" id="KW-1185">Reference proteome</keyword>
<dbReference type="OrthoDB" id="6283219at2759"/>
<sequence>MEYLDAQDERERAELEVRMWQEETSGYPSLKEEFIKPQWTSGGTTGQVPKNLYASMYNVGHGTHNDPINVKIGKGNDKSEIKRPLAAVRNDAPEPISQSLNAGNDEAKCSKVPESDMTRLFQSISLSMNIPKPELISFDGDPAAYWGFINSFDTNIALRVPDDRSKLTYLIQFCKGKAKQSIENCVLMDAAAGYKKAREILYDQFGQPHNVTHALIGKILNREPIKPNDGQNLSDLARQMRTCEITLNQLGYVANMNSTDTLLKIQQLLPIYLQSEWAKKAHSMTKNKVEPNFTHMTEFLEQAAHIASNMYGQNIRKNSKNMDKTVKGRRTKSSANPPSKVTTLATQIVNSSTCGKENCILCRKAHRLTCLQLAKNLRRVLLRRDVKL</sequence>
<dbReference type="AlphaFoldDB" id="A0A9Q1BT45"/>
<dbReference type="InterPro" id="IPR005312">
    <property type="entry name" value="DUF1759"/>
</dbReference>
<protein>
    <submittedName>
        <fullName evidence="1">Uncharacterized protein</fullName>
    </submittedName>
</protein>
<dbReference type="Pfam" id="PF03564">
    <property type="entry name" value="DUF1759"/>
    <property type="match status" value="1"/>
</dbReference>
<dbReference type="PANTHER" id="PTHR47331">
    <property type="entry name" value="PHD-TYPE DOMAIN-CONTAINING PROTEIN"/>
    <property type="match status" value="1"/>
</dbReference>
<reference evidence="1" key="1">
    <citation type="submission" date="2021-10" db="EMBL/GenBank/DDBJ databases">
        <title>Tropical sea cucumber genome reveals ecological adaptation and Cuvierian tubules defense mechanism.</title>
        <authorList>
            <person name="Chen T."/>
        </authorList>
    </citation>
    <scope>NUCLEOTIDE SEQUENCE</scope>
    <source>
        <strain evidence="1">Nanhai2018</strain>
        <tissue evidence="1">Muscle</tissue>
    </source>
</reference>
<dbReference type="EMBL" id="JAIZAY010000012">
    <property type="protein sequence ID" value="KAJ8032089.1"/>
    <property type="molecule type" value="Genomic_DNA"/>
</dbReference>
<organism evidence="1 2">
    <name type="scientific">Holothuria leucospilota</name>
    <name type="common">Black long sea cucumber</name>
    <name type="synonym">Mertensiothuria leucospilota</name>
    <dbReference type="NCBI Taxonomy" id="206669"/>
    <lineage>
        <taxon>Eukaryota</taxon>
        <taxon>Metazoa</taxon>
        <taxon>Echinodermata</taxon>
        <taxon>Eleutherozoa</taxon>
        <taxon>Echinozoa</taxon>
        <taxon>Holothuroidea</taxon>
        <taxon>Aspidochirotacea</taxon>
        <taxon>Aspidochirotida</taxon>
        <taxon>Holothuriidae</taxon>
        <taxon>Holothuria</taxon>
    </lineage>
</organism>
<name>A0A9Q1BT45_HOLLE</name>
<gene>
    <name evidence="1" type="ORF">HOLleu_25508</name>
</gene>
<dbReference type="Proteomes" id="UP001152320">
    <property type="component" value="Chromosome 12"/>
</dbReference>
<comment type="caution">
    <text evidence="1">The sequence shown here is derived from an EMBL/GenBank/DDBJ whole genome shotgun (WGS) entry which is preliminary data.</text>
</comment>
<evidence type="ECO:0000313" key="1">
    <source>
        <dbReference type="EMBL" id="KAJ8032089.1"/>
    </source>
</evidence>
<evidence type="ECO:0000313" key="2">
    <source>
        <dbReference type="Proteomes" id="UP001152320"/>
    </source>
</evidence>
<accession>A0A9Q1BT45</accession>
<proteinExistence type="predicted"/>